<evidence type="ECO:0000313" key="1">
    <source>
        <dbReference type="EMBL" id="MBN8431446.1"/>
    </source>
</evidence>
<comment type="caution">
    <text evidence="1">The sequence shown here is derived from an EMBL/GenBank/DDBJ whole genome shotgun (WGS) entry which is preliminary data.</text>
</comment>
<gene>
    <name evidence="1" type="ORF">JF535_11340</name>
</gene>
<accession>A0ABS3E816</accession>
<sequence>MKPLKVKPELASLLKSGQFETFSVPRIRDAYQSLTGTGDKPKKVVSQLVKRHLRKLEECGVLRRRNTDRLHPIEYQLVDVSRLHRSGTVDLELSAVAEVGSEPFPAEVIQGLKAKLNKYRTEMLSAMGALEEYEAIVQASPYLKNTIQSKYDQTREDYAKTLGKVKALESLIVLTPNA</sequence>
<proteinExistence type="predicted"/>
<dbReference type="RefSeq" id="WP_207002158.1">
    <property type="nucleotide sequence ID" value="NZ_JAEKJR010000002.1"/>
</dbReference>
<dbReference type="EMBL" id="JAEKJR010000002">
    <property type="protein sequence ID" value="MBN8431446.1"/>
    <property type="molecule type" value="Genomic_DNA"/>
</dbReference>
<name>A0ABS3E816_9GAMM</name>
<dbReference type="Proteomes" id="UP000664293">
    <property type="component" value="Unassembled WGS sequence"/>
</dbReference>
<reference evidence="1 2" key="1">
    <citation type="submission" date="2020-12" db="EMBL/GenBank/DDBJ databases">
        <title>Oil enriched cultivation method for isolating marine PHA-producing bacteria.</title>
        <authorList>
            <person name="Zheng W."/>
            <person name="Yu S."/>
            <person name="Huang Y."/>
        </authorList>
    </citation>
    <scope>NUCLEOTIDE SEQUENCE [LARGE SCALE GENOMIC DNA]</scope>
    <source>
        <strain evidence="1 2">SN0-2</strain>
    </source>
</reference>
<keyword evidence="2" id="KW-1185">Reference proteome</keyword>
<protein>
    <submittedName>
        <fullName evidence="1">Uncharacterized protein</fullName>
    </submittedName>
</protein>
<organism evidence="1 2">
    <name type="scientific">Microbulbifer salipaludis</name>
    <dbReference type="NCBI Taxonomy" id="187980"/>
    <lineage>
        <taxon>Bacteria</taxon>
        <taxon>Pseudomonadati</taxon>
        <taxon>Pseudomonadota</taxon>
        <taxon>Gammaproteobacteria</taxon>
        <taxon>Cellvibrionales</taxon>
        <taxon>Microbulbiferaceae</taxon>
        <taxon>Microbulbifer</taxon>
    </lineage>
</organism>
<evidence type="ECO:0000313" key="2">
    <source>
        <dbReference type="Proteomes" id="UP000664293"/>
    </source>
</evidence>